<dbReference type="EMBL" id="ATHL01000127">
    <property type="protein sequence ID" value="EQB09672.1"/>
    <property type="molecule type" value="Genomic_DNA"/>
</dbReference>
<dbReference type="Pfam" id="PF21882">
    <property type="entry name" value="Gp53-like_C"/>
    <property type="match status" value="1"/>
</dbReference>
<comment type="caution">
    <text evidence="2">The sequence shown here is derived from an EMBL/GenBank/DDBJ whole genome shotgun (WGS) entry which is preliminary data.</text>
</comment>
<organism evidence="2 3">
    <name type="scientific">Novosphingobium lindaniclasticum LE124</name>
    <dbReference type="NCBI Taxonomy" id="1096930"/>
    <lineage>
        <taxon>Bacteria</taxon>
        <taxon>Pseudomonadati</taxon>
        <taxon>Pseudomonadota</taxon>
        <taxon>Alphaproteobacteria</taxon>
        <taxon>Sphingomonadales</taxon>
        <taxon>Sphingomonadaceae</taxon>
        <taxon>Novosphingobium</taxon>
    </lineage>
</organism>
<evidence type="ECO:0000313" key="2">
    <source>
        <dbReference type="EMBL" id="EQB09672.1"/>
    </source>
</evidence>
<name>T0H9H5_9SPHN</name>
<dbReference type="PATRIC" id="fig|1096930.3.peg.3722"/>
<reference evidence="2 3" key="1">
    <citation type="journal article" date="2013" name="Genome Announc.">
        <title>Genome Sequence of Novosphingobium lindaniclasticum LE124T, Isolated from a Hexachlorocyclohexane Dumpsite.</title>
        <authorList>
            <person name="Saxena A."/>
            <person name="Nayyar N."/>
            <person name="Sangwan N."/>
            <person name="Kumari R."/>
            <person name="Khurana J.P."/>
            <person name="Lal R."/>
        </authorList>
    </citation>
    <scope>NUCLEOTIDE SEQUENCE [LARGE SCALE GENOMIC DNA]</scope>
    <source>
        <strain evidence="2 3">LE124</strain>
    </source>
</reference>
<dbReference type="OrthoDB" id="6174642at2"/>
<dbReference type="AlphaFoldDB" id="T0H9H5"/>
<protein>
    <recommendedName>
        <fullName evidence="1">Putative tail fiber protein gp53-like C-terminal domain-containing protein</fullName>
    </recommendedName>
</protein>
<accession>T0H9H5</accession>
<gene>
    <name evidence="2" type="ORF">L284_18845</name>
</gene>
<evidence type="ECO:0000313" key="3">
    <source>
        <dbReference type="Proteomes" id="UP000015527"/>
    </source>
</evidence>
<dbReference type="Proteomes" id="UP000015527">
    <property type="component" value="Unassembled WGS sequence"/>
</dbReference>
<dbReference type="eggNOG" id="COG4675">
    <property type="taxonomic scope" value="Bacteria"/>
</dbReference>
<dbReference type="InterPro" id="IPR054075">
    <property type="entry name" value="Gp53-like_C"/>
</dbReference>
<keyword evidence="3" id="KW-1185">Reference proteome</keyword>
<proteinExistence type="predicted"/>
<dbReference type="Gene3D" id="2.60.40.3940">
    <property type="match status" value="1"/>
</dbReference>
<feature type="domain" description="Putative tail fiber protein gp53-like C-terminal" evidence="1">
    <location>
        <begin position="644"/>
        <end position="724"/>
    </location>
</feature>
<dbReference type="RefSeq" id="WP_021235520.1">
    <property type="nucleotide sequence ID" value="NZ_ATHL01000127.1"/>
</dbReference>
<evidence type="ECO:0000259" key="1">
    <source>
        <dbReference type="Pfam" id="PF21882"/>
    </source>
</evidence>
<sequence length="725" mass="74884">MALTITVTNAGRAALVNAANTGTAAVTIAQVGVSGVAVAPSPTATILPGESKRIATLSGDVVADDTIHMIVRDEGTAVYTVRSFGLYLADGTLFAIYGQADPILEKSSQAIMLLAIDVQFADVAAAQLTFGDTNFLNPPATTETMGVVELATLAEAIAGLDSSRVPAAKMMKDAVAAWMDSRFGANNAGIWHPGNDGAGSGLDADLLDGQHGSYYANIPARLGFWPVQQGTGYSQTTNTVKIGWSNASRLKATVDTTDLGNVVFDSNIADVWRSSNDGAGSGLDADLLDGQDGSYYTNIIARLGYQPSNRAGDTFTGTVTVPSLRINGSAGSNGFSAGTGDGATYSVFNLAMECWYGLGIRTYDGSVNGFYDARAGRWDVKSGYRINGVDVWHPSNDGAGSGMDADLLDGQDGSYYTAIPARLGFTPVQQGTGVGHLSNVIKIGWSGSRVKLTVDSTDMGGLVTDAHLNSAGLPHNGSAMRRNGNDLWGPDNDGSGSGLDADLLDGLHAGSFARVDLGSGAAFAGGVTAPYLKSSGTADVSQQMSVGHLVVTYGDLVIARTSSAWGYVVRPNVAGARNLQFACEGAVTLDNCEINAYNVTTLGNKVWNAGNDGAGSGLDADMLDGYHASAFVPVGDLSARGWTRLTNGLLLQWGTQTFGADSYGTINFPIAFSSACFYIGSGCATEVGNGNAQANGPLPYSVTTTYASMYNAAPAANAWWLAIGV</sequence>